<feature type="transmembrane region" description="Helical" evidence="1">
    <location>
        <begin position="134"/>
        <end position="153"/>
    </location>
</feature>
<accession>A0A917ASW0</accession>
<keyword evidence="1" id="KW-1133">Transmembrane helix</keyword>
<keyword evidence="1" id="KW-0812">Transmembrane</keyword>
<evidence type="ECO:0000256" key="1">
    <source>
        <dbReference type="SAM" id="Phobius"/>
    </source>
</evidence>
<comment type="caution">
    <text evidence="2">The sequence shown here is derived from an EMBL/GenBank/DDBJ whole genome shotgun (WGS) entry which is preliminary data.</text>
</comment>
<protein>
    <submittedName>
        <fullName evidence="2">ABC transporter permease</fullName>
    </submittedName>
</protein>
<dbReference type="InterPro" id="IPR017195">
    <property type="entry name" value="ABC_thiamin-permease_prd"/>
</dbReference>
<dbReference type="AlphaFoldDB" id="A0A917ASW0"/>
<gene>
    <name evidence="2" type="ORF">GCM10011401_14110</name>
</gene>
<dbReference type="EMBL" id="BMIS01000005">
    <property type="protein sequence ID" value="GGE67882.1"/>
    <property type="molecule type" value="Genomic_DNA"/>
</dbReference>
<organism evidence="2 3">
    <name type="scientific">Nesterenkonia cremea</name>
    <dbReference type="NCBI Taxonomy" id="1882340"/>
    <lineage>
        <taxon>Bacteria</taxon>
        <taxon>Bacillati</taxon>
        <taxon>Actinomycetota</taxon>
        <taxon>Actinomycetes</taxon>
        <taxon>Micrococcales</taxon>
        <taxon>Micrococcaceae</taxon>
        <taxon>Nesterenkonia</taxon>
    </lineage>
</organism>
<keyword evidence="3" id="KW-1185">Reference proteome</keyword>
<feature type="transmembrane region" description="Helical" evidence="1">
    <location>
        <begin position="63"/>
        <end position="79"/>
    </location>
</feature>
<sequence>MPISAPSAHPSPARTRRTMRWSVADILVASTLAVASGVIFWGWNLSYHLVGNLFAVYPPVETLVHGMWLFPAVLGALVIRKPGAALYCELVAAAISALLGAQAGLTVLVAGFFQGLGAELIFLALLYRRFSLPPALLGGAAAGLLGGINYHFVLHSYAYAPLETIIHISCFALSGAVIAGLLPWMGTRSLARTGVLSPLSSRGAHREPVL</sequence>
<name>A0A917ASW0_9MICC</name>
<feature type="transmembrane region" description="Helical" evidence="1">
    <location>
        <begin position="165"/>
        <end position="184"/>
    </location>
</feature>
<evidence type="ECO:0000313" key="3">
    <source>
        <dbReference type="Proteomes" id="UP000633136"/>
    </source>
</evidence>
<keyword evidence="1" id="KW-0472">Membrane</keyword>
<evidence type="ECO:0000313" key="2">
    <source>
        <dbReference type="EMBL" id="GGE67882.1"/>
    </source>
</evidence>
<feature type="transmembrane region" description="Helical" evidence="1">
    <location>
        <begin position="107"/>
        <end position="127"/>
    </location>
</feature>
<dbReference type="RefSeq" id="WP_188684113.1">
    <property type="nucleotide sequence ID" value="NZ_BMIS01000005.1"/>
</dbReference>
<reference evidence="2" key="1">
    <citation type="journal article" date="2014" name="Int. J. Syst. Evol. Microbiol.">
        <title>Complete genome sequence of Corynebacterium casei LMG S-19264T (=DSM 44701T), isolated from a smear-ripened cheese.</title>
        <authorList>
            <consortium name="US DOE Joint Genome Institute (JGI-PGF)"/>
            <person name="Walter F."/>
            <person name="Albersmeier A."/>
            <person name="Kalinowski J."/>
            <person name="Ruckert C."/>
        </authorList>
    </citation>
    <scope>NUCLEOTIDE SEQUENCE</scope>
    <source>
        <strain evidence="2">CGMCC 1.15388</strain>
    </source>
</reference>
<proteinExistence type="predicted"/>
<feature type="transmembrane region" description="Helical" evidence="1">
    <location>
        <begin position="84"/>
        <end position="101"/>
    </location>
</feature>
<dbReference type="PIRSF" id="PIRSF037394">
    <property type="entry name" value="ABC_thiamine-permease_YkoE_prd"/>
    <property type="match status" value="1"/>
</dbReference>
<feature type="transmembrane region" description="Helical" evidence="1">
    <location>
        <begin position="21"/>
        <end position="43"/>
    </location>
</feature>
<dbReference type="Proteomes" id="UP000633136">
    <property type="component" value="Unassembled WGS sequence"/>
</dbReference>
<dbReference type="Pfam" id="PF09819">
    <property type="entry name" value="ABC_cobalt"/>
    <property type="match status" value="1"/>
</dbReference>
<reference evidence="2" key="2">
    <citation type="submission" date="2020-09" db="EMBL/GenBank/DDBJ databases">
        <authorList>
            <person name="Sun Q."/>
            <person name="Zhou Y."/>
        </authorList>
    </citation>
    <scope>NUCLEOTIDE SEQUENCE</scope>
    <source>
        <strain evidence="2">CGMCC 1.15388</strain>
    </source>
</reference>